<name>A0A517T607_9PLAN</name>
<dbReference type="Proteomes" id="UP000319976">
    <property type="component" value="Chromosome"/>
</dbReference>
<feature type="transmembrane region" description="Helical" evidence="2">
    <location>
        <begin position="158"/>
        <end position="175"/>
    </location>
</feature>
<dbReference type="AlphaFoldDB" id="A0A517T607"/>
<keyword evidence="2" id="KW-0812">Transmembrane</keyword>
<keyword evidence="4" id="KW-1185">Reference proteome</keyword>
<proteinExistence type="predicted"/>
<reference evidence="3 4" key="1">
    <citation type="submission" date="2019-02" db="EMBL/GenBank/DDBJ databases">
        <title>Deep-cultivation of Planctomycetes and their phenomic and genomic characterization uncovers novel biology.</title>
        <authorList>
            <person name="Wiegand S."/>
            <person name="Jogler M."/>
            <person name="Boedeker C."/>
            <person name="Pinto D."/>
            <person name="Vollmers J."/>
            <person name="Rivas-Marin E."/>
            <person name="Kohn T."/>
            <person name="Peeters S.H."/>
            <person name="Heuer A."/>
            <person name="Rast P."/>
            <person name="Oberbeckmann S."/>
            <person name="Bunk B."/>
            <person name="Jeske O."/>
            <person name="Meyerdierks A."/>
            <person name="Storesund J.E."/>
            <person name="Kallscheuer N."/>
            <person name="Luecker S."/>
            <person name="Lage O.M."/>
            <person name="Pohl T."/>
            <person name="Merkel B.J."/>
            <person name="Hornburger P."/>
            <person name="Mueller R.-W."/>
            <person name="Bruemmer F."/>
            <person name="Labrenz M."/>
            <person name="Spormann A.M."/>
            <person name="Op den Camp H."/>
            <person name="Overmann J."/>
            <person name="Amann R."/>
            <person name="Jetten M.S.M."/>
            <person name="Mascher T."/>
            <person name="Medema M.H."/>
            <person name="Devos D.P."/>
            <person name="Kaster A.-K."/>
            <person name="Ovreas L."/>
            <person name="Rohde M."/>
            <person name="Galperin M.Y."/>
            <person name="Jogler C."/>
        </authorList>
    </citation>
    <scope>NUCLEOTIDE SEQUENCE [LARGE SCALE GENOMIC DNA]</scope>
    <source>
        <strain evidence="3 4">V22</strain>
    </source>
</reference>
<feature type="region of interest" description="Disordered" evidence="1">
    <location>
        <begin position="1"/>
        <end position="24"/>
    </location>
</feature>
<keyword evidence="2" id="KW-1133">Transmembrane helix</keyword>
<evidence type="ECO:0000313" key="3">
    <source>
        <dbReference type="EMBL" id="QDT63816.1"/>
    </source>
</evidence>
<protein>
    <recommendedName>
        <fullName evidence="5">Septum formation initiator</fullName>
    </recommendedName>
</protein>
<evidence type="ECO:0008006" key="5">
    <source>
        <dbReference type="Google" id="ProtNLM"/>
    </source>
</evidence>
<gene>
    <name evidence="3" type="ORF">V22_10410</name>
</gene>
<feature type="transmembrane region" description="Helical" evidence="2">
    <location>
        <begin position="32"/>
        <end position="50"/>
    </location>
</feature>
<sequence>MVTDSATDGPFLSSTAQSGSQRARSKSMGSTPLFLCCIAVSFALFALLYLSPKWLQLHDVTTAYRQRHWELVALEQEVKHLESVVEALEKDPAYAQELARTQYAIGAKSNEERIQVDEALRYRPDQPLANHSQSGKVPQESYFLPIIKVFATSRSVRIPTAVTAALFMLIAILLPTRVDNKAVKRVLLHFTLATRHGLTRYRRSGPH</sequence>
<keyword evidence="2" id="KW-0472">Membrane</keyword>
<dbReference type="OrthoDB" id="266179at2"/>
<dbReference type="KEGG" id="chya:V22_10410"/>
<dbReference type="EMBL" id="CP036316">
    <property type="protein sequence ID" value="QDT63816.1"/>
    <property type="molecule type" value="Genomic_DNA"/>
</dbReference>
<accession>A0A517T607</accession>
<evidence type="ECO:0000256" key="2">
    <source>
        <dbReference type="SAM" id="Phobius"/>
    </source>
</evidence>
<organism evidence="3 4">
    <name type="scientific">Calycomorphotria hydatis</name>
    <dbReference type="NCBI Taxonomy" id="2528027"/>
    <lineage>
        <taxon>Bacteria</taxon>
        <taxon>Pseudomonadati</taxon>
        <taxon>Planctomycetota</taxon>
        <taxon>Planctomycetia</taxon>
        <taxon>Planctomycetales</taxon>
        <taxon>Planctomycetaceae</taxon>
        <taxon>Calycomorphotria</taxon>
    </lineage>
</organism>
<dbReference type="RefSeq" id="WP_145260420.1">
    <property type="nucleotide sequence ID" value="NZ_CP036316.1"/>
</dbReference>
<evidence type="ECO:0000256" key="1">
    <source>
        <dbReference type="SAM" id="MobiDB-lite"/>
    </source>
</evidence>
<evidence type="ECO:0000313" key="4">
    <source>
        <dbReference type="Proteomes" id="UP000319976"/>
    </source>
</evidence>